<organism evidence="1 2">
    <name type="scientific">Ambrosiozyma monospora</name>
    <name type="common">Yeast</name>
    <name type="synonym">Endomycopsis monosporus</name>
    <dbReference type="NCBI Taxonomy" id="43982"/>
    <lineage>
        <taxon>Eukaryota</taxon>
        <taxon>Fungi</taxon>
        <taxon>Dikarya</taxon>
        <taxon>Ascomycota</taxon>
        <taxon>Saccharomycotina</taxon>
        <taxon>Pichiomycetes</taxon>
        <taxon>Pichiales</taxon>
        <taxon>Pichiaceae</taxon>
        <taxon>Ambrosiozyma</taxon>
    </lineage>
</organism>
<keyword evidence="2" id="KW-1185">Reference proteome</keyword>
<evidence type="ECO:0000313" key="2">
    <source>
        <dbReference type="Proteomes" id="UP001165064"/>
    </source>
</evidence>
<protein>
    <submittedName>
        <fullName evidence="1">Unnamed protein product</fullName>
    </submittedName>
</protein>
<name>A0ACB5U113_AMBMO</name>
<evidence type="ECO:0000313" key="1">
    <source>
        <dbReference type="EMBL" id="GME99113.1"/>
    </source>
</evidence>
<dbReference type="Proteomes" id="UP001165064">
    <property type="component" value="Unassembled WGS sequence"/>
</dbReference>
<proteinExistence type="predicted"/>
<gene>
    <name evidence="1" type="ORF">Amon02_001062200</name>
</gene>
<sequence length="306" mass="34047">MIDLSTSLPPSLTDSPYGTVSQSPASSPPPPPPPPTASGTTIDQLSIYEGLILALPLELQTLILAYSTVYVPKTNWTNFIDVFLFINPTPGISIGPNCSYTVQLTDTIELYYYDSLEKVVTDYQNSINYPFTASPNYDNDKGNNNENENESANFDNNTHSFEFHHFHLKYLGINIARFSSVNNAKWPCICSELQDPEQVVVYYPTKSTPMTTAAAANAIGGPLDEVATIVNVLQQAGTFYWDVLKTSNMYGQDMSWLYCKVTKIEGLPFERLAELMQPNTISRFESLKEVNVSVSEPITNFILFEA</sequence>
<reference evidence="1" key="1">
    <citation type="submission" date="2023-04" db="EMBL/GenBank/DDBJ databases">
        <title>Ambrosiozyma monospora NBRC 10751.</title>
        <authorList>
            <person name="Ichikawa N."/>
            <person name="Sato H."/>
            <person name="Tonouchi N."/>
        </authorList>
    </citation>
    <scope>NUCLEOTIDE SEQUENCE</scope>
    <source>
        <strain evidence="1">NBRC 10751</strain>
    </source>
</reference>
<comment type="caution">
    <text evidence="1">The sequence shown here is derived from an EMBL/GenBank/DDBJ whole genome shotgun (WGS) entry which is preliminary data.</text>
</comment>
<dbReference type="EMBL" id="BSXS01010860">
    <property type="protein sequence ID" value="GME99113.1"/>
    <property type="molecule type" value="Genomic_DNA"/>
</dbReference>
<accession>A0ACB5U113</accession>